<dbReference type="VEuPathDB" id="FungiDB:CPAG_08830"/>
<evidence type="ECO:0000313" key="1">
    <source>
        <dbReference type="EMBL" id="KMM72536.1"/>
    </source>
</evidence>
<proteinExistence type="predicted"/>
<accession>A0A0J6FHA8</accession>
<dbReference type="EMBL" id="DS268114">
    <property type="protein sequence ID" value="KMM72536.1"/>
    <property type="molecule type" value="Genomic_DNA"/>
</dbReference>
<reference evidence="2" key="2">
    <citation type="journal article" date="2009" name="Genome Res.">
        <title>Comparative genomic analyses of the human fungal pathogens Coccidioides and their relatives.</title>
        <authorList>
            <person name="Sharpton T.J."/>
            <person name="Stajich J.E."/>
            <person name="Rounsley S.D."/>
            <person name="Gardner M.J."/>
            <person name="Wortman J.R."/>
            <person name="Jordar V.S."/>
            <person name="Maiti R."/>
            <person name="Kodira C.D."/>
            <person name="Neafsey D.E."/>
            <person name="Zeng Q."/>
            <person name="Hung C.-Y."/>
            <person name="McMahan C."/>
            <person name="Muszewska A."/>
            <person name="Grynberg M."/>
            <person name="Mandel M.A."/>
            <person name="Kellner E.M."/>
            <person name="Barker B.M."/>
            <person name="Galgiani J.N."/>
            <person name="Orbach M.J."/>
            <person name="Kirkland T.N."/>
            <person name="Cole G.T."/>
            <person name="Henn M.R."/>
            <person name="Birren B.W."/>
            <person name="Taylor J.W."/>
        </authorList>
    </citation>
    <scope>NUCLEOTIDE SEQUENCE [LARGE SCALE GENOMIC DNA]</scope>
    <source>
        <strain evidence="2">RMSCC 3488</strain>
    </source>
</reference>
<sequence length="119" mass="13337">MSPPNPLAIGDFVFRREAVCEAFRGDRLGRTGSPCRDGTHAFRSHITLNEISTWLSWHDFTSRALQFRFARLAITDTQSNPRSIGQALFSLPGARAHGYDDPHSCVVSRLNGHWTAKQL</sequence>
<dbReference type="Proteomes" id="UP000054567">
    <property type="component" value="Unassembled WGS sequence"/>
</dbReference>
<reference evidence="1 2" key="1">
    <citation type="submission" date="2007-06" db="EMBL/GenBank/DDBJ databases">
        <title>The Genome Sequence of Coccidioides posadasii RMSCC_3488.</title>
        <authorList>
            <consortium name="Coccidioides Genome Resources Consortium"/>
            <consortium name="The Broad Institute Genome Sequencing Platform"/>
            <person name="Henn M.R."/>
            <person name="Sykes S."/>
            <person name="Young S."/>
            <person name="Jaffe D."/>
            <person name="Berlin A."/>
            <person name="Alvarez P."/>
            <person name="Butler J."/>
            <person name="Gnerre S."/>
            <person name="Grabherr M."/>
            <person name="Mauceli E."/>
            <person name="Brockman W."/>
            <person name="Kodira C."/>
            <person name="Alvarado L."/>
            <person name="Zeng Q."/>
            <person name="Crawford M."/>
            <person name="Antoine C."/>
            <person name="Devon K."/>
            <person name="Galgiani J."/>
            <person name="Orsborn K."/>
            <person name="Lewis M.L."/>
            <person name="Nusbaum C."/>
            <person name="Galagan J."/>
            <person name="Birren B."/>
        </authorList>
    </citation>
    <scope>NUCLEOTIDE SEQUENCE [LARGE SCALE GENOMIC DNA]</scope>
    <source>
        <strain evidence="1 2">RMSCC 3488</strain>
    </source>
</reference>
<reference evidence="2" key="3">
    <citation type="journal article" date="2010" name="Genome Res.">
        <title>Population genomic sequencing of Coccidioides fungi reveals recent hybridization and transposon control.</title>
        <authorList>
            <person name="Neafsey D.E."/>
            <person name="Barker B.M."/>
            <person name="Sharpton T.J."/>
            <person name="Stajich J.E."/>
            <person name="Park D.J."/>
            <person name="Whiston E."/>
            <person name="Hung C.-Y."/>
            <person name="McMahan C."/>
            <person name="White J."/>
            <person name="Sykes S."/>
            <person name="Heiman D."/>
            <person name="Young S."/>
            <person name="Zeng Q."/>
            <person name="Abouelleil A."/>
            <person name="Aftuck L."/>
            <person name="Bessette D."/>
            <person name="Brown A."/>
            <person name="FitzGerald M."/>
            <person name="Lui A."/>
            <person name="Macdonald J.P."/>
            <person name="Priest M."/>
            <person name="Orbach M.J."/>
            <person name="Galgiani J.N."/>
            <person name="Kirkland T.N."/>
            <person name="Cole G.T."/>
            <person name="Birren B.W."/>
            <person name="Henn M.R."/>
            <person name="Taylor J.W."/>
            <person name="Rounsley S.D."/>
        </authorList>
    </citation>
    <scope>NUCLEOTIDE SEQUENCE [LARGE SCALE GENOMIC DNA]</scope>
    <source>
        <strain evidence="2">RMSCC 3488</strain>
    </source>
</reference>
<protein>
    <submittedName>
        <fullName evidence="1">Uncharacterized protein</fullName>
    </submittedName>
</protein>
<dbReference type="AlphaFoldDB" id="A0A0J6FHA8"/>
<evidence type="ECO:0000313" key="2">
    <source>
        <dbReference type="Proteomes" id="UP000054567"/>
    </source>
</evidence>
<organism evidence="1 2">
    <name type="scientific">Coccidioides posadasii RMSCC 3488</name>
    <dbReference type="NCBI Taxonomy" id="454284"/>
    <lineage>
        <taxon>Eukaryota</taxon>
        <taxon>Fungi</taxon>
        <taxon>Dikarya</taxon>
        <taxon>Ascomycota</taxon>
        <taxon>Pezizomycotina</taxon>
        <taxon>Eurotiomycetes</taxon>
        <taxon>Eurotiomycetidae</taxon>
        <taxon>Onygenales</taxon>
        <taxon>Onygenaceae</taxon>
        <taxon>Coccidioides</taxon>
    </lineage>
</organism>
<gene>
    <name evidence="1" type="ORF">CPAG_08830</name>
</gene>
<name>A0A0J6FHA8_COCPO</name>